<dbReference type="Gene3D" id="2.30.110.10">
    <property type="entry name" value="Electron Transport, Fmn-binding Protein, Chain A"/>
    <property type="match status" value="1"/>
</dbReference>
<dbReference type="PIRSF" id="PIRSF010372">
    <property type="entry name" value="PaiB"/>
    <property type="match status" value="1"/>
</dbReference>
<dbReference type="InterPro" id="IPR012349">
    <property type="entry name" value="Split_barrel_FMN-bd"/>
</dbReference>
<keyword evidence="2" id="KW-1185">Reference proteome</keyword>
<dbReference type="RefSeq" id="WP_278016774.1">
    <property type="nucleotide sequence ID" value="NZ_CP121106.1"/>
</dbReference>
<dbReference type="PANTHER" id="PTHR35802">
    <property type="entry name" value="PROTEASE SYNTHASE AND SPORULATION PROTEIN PAI 2"/>
    <property type="match status" value="1"/>
</dbReference>
<dbReference type="EMBL" id="CP121106">
    <property type="protein sequence ID" value="WFL78084.1"/>
    <property type="molecule type" value="Genomic_DNA"/>
</dbReference>
<dbReference type="InterPro" id="IPR007396">
    <property type="entry name" value="TR_PAI2-type"/>
</dbReference>
<protein>
    <submittedName>
        <fullName evidence="1">FMN-binding negative transcriptional regulator</fullName>
    </submittedName>
</protein>
<reference evidence="1 2" key="1">
    <citation type="submission" date="2023-03" db="EMBL/GenBank/DDBJ databases">
        <title>Altererythrobacter sp. CAU 1644 isolated from sand.</title>
        <authorList>
            <person name="Kim W."/>
        </authorList>
    </citation>
    <scope>NUCLEOTIDE SEQUENCE [LARGE SCALE GENOMIC DNA]</scope>
    <source>
        <strain evidence="1 2">CAU 1644</strain>
    </source>
</reference>
<sequence length="200" mass="22457">MHPNQHFRHEDQSFHKSLIDRIGFGMVFCETPDGPRVAHTPMLQTETGKIRFHLARGNALTKHLADCRALIIVNGPDAYISARWYEDPNQVPTWNYLAVEAEGTVERIDREGLVELLAALSARHEARILDGTPWTMDKLSDKHREGLLNAIVGFEMTVENWRETAKLSQNKPAEVRAPVIAGLERQGDAAMAGLMRDLPA</sequence>
<name>A0ABY8FST9_9SPHN</name>
<dbReference type="Proteomes" id="UP001215827">
    <property type="component" value="Chromosome"/>
</dbReference>
<accession>A0ABY8FST9</accession>
<dbReference type="SUPFAM" id="SSF50475">
    <property type="entry name" value="FMN-binding split barrel"/>
    <property type="match status" value="1"/>
</dbReference>
<dbReference type="Pfam" id="PF04299">
    <property type="entry name" value="FMN_bind_2"/>
    <property type="match status" value="1"/>
</dbReference>
<organism evidence="1 2">
    <name type="scientific">Altererythrobacter arenosus</name>
    <dbReference type="NCBI Taxonomy" id="3032592"/>
    <lineage>
        <taxon>Bacteria</taxon>
        <taxon>Pseudomonadati</taxon>
        <taxon>Pseudomonadota</taxon>
        <taxon>Alphaproteobacteria</taxon>
        <taxon>Sphingomonadales</taxon>
        <taxon>Erythrobacteraceae</taxon>
        <taxon>Altererythrobacter</taxon>
    </lineage>
</organism>
<gene>
    <name evidence="1" type="ORF">P7228_03160</name>
</gene>
<evidence type="ECO:0000313" key="1">
    <source>
        <dbReference type="EMBL" id="WFL78084.1"/>
    </source>
</evidence>
<evidence type="ECO:0000313" key="2">
    <source>
        <dbReference type="Proteomes" id="UP001215827"/>
    </source>
</evidence>
<proteinExistence type="predicted"/>
<dbReference type="PANTHER" id="PTHR35802:SF1">
    <property type="entry name" value="PROTEASE SYNTHASE AND SPORULATION PROTEIN PAI 2"/>
    <property type="match status" value="1"/>
</dbReference>